<evidence type="ECO:0000313" key="4">
    <source>
        <dbReference type="Proteomes" id="UP000583944"/>
    </source>
</evidence>
<reference evidence="3 4" key="1">
    <citation type="journal article" date="2019" name="Genome Biol. Evol.">
        <title>Nanopore Sequencing Significantly Improves Genome Assembly of the Protozoan Parasite Trypanosoma cruzi.</title>
        <authorList>
            <person name="Diaz-Viraque F."/>
            <person name="Pita S."/>
            <person name="Greif G."/>
            <person name="de Souza R.C.M."/>
            <person name="Iraola G."/>
            <person name="Robello C."/>
        </authorList>
    </citation>
    <scope>NUCLEOTIDE SEQUENCE [LARGE SCALE GENOMIC DNA]</scope>
    <source>
        <strain evidence="3 4">Berenice</strain>
    </source>
</reference>
<comment type="caution">
    <text evidence="3">The sequence shown here is derived from an EMBL/GenBank/DDBJ whole genome shotgun (WGS) entry which is preliminary data.</text>
</comment>
<dbReference type="EMBL" id="JABDHM010000236">
    <property type="protein sequence ID" value="KAF5216093.1"/>
    <property type="molecule type" value="Genomic_DNA"/>
</dbReference>
<gene>
    <name evidence="3" type="ORF">ECC02_011166</name>
</gene>
<feature type="transmembrane region" description="Helical" evidence="1">
    <location>
        <begin position="234"/>
        <end position="257"/>
    </location>
</feature>
<proteinExistence type="predicted"/>
<keyword evidence="1" id="KW-1133">Transmembrane helix</keyword>
<feature type="transmembrane region" description="Helical" evidence="1">
    <location>
        <begin position="200"/>
        <end position="222"/>
    </location>
</feature>
<organism evidence="3 4">
    <name type="scientific">Trypanosoma cruzi</name>
    <dbReference type="NCBI Taxonomy" id="5693"/>
    <lineage>
        <taxon>Eukaryota</taxon>
        <taxon>Discoba</taxon>
        <taxon>Euglenozoa</taxon>
        <taxon>Kinetoplastea</taxon>
        <taxon>Metakinetoplastina</taxon>
        <taxon>Trypanosomatida</taxon>
        <taxon>Trypanosomatidae</taxon>
        <taxon>Trypanosoma</taxon>
        <taxon>Schizotrypanum</taxon>
    </lineage>
</organism>
<dbReference type="AlphaFoldDB" id="A0A7J6XPD2"/>
<feature type="signal peptide" evidence="2">
    <location>
        <begin position="1"/>
        <end position="21"/>
    </location>
</feature>
<dbReference type="VEuPathDB" id="TriTrypDB:ECC02_011166"/>
<keyword evidence="1" id="KW-0472">Membrane</keyword>
<sequence length="285" mass="32439">MATTTAALQLLLLKGLPVAQEAPKPLVMRVTLNGLITTTSMMTWYTTVRPQNSKPPQETGTLRQIIMRYTQQYQRTPPIKQSIQRSQPTVTAALWSLTPPPLFCFYLLCVRLRVLWWPRESEGERAVHRPHTHSSYTHSLCVSPCMDSRPHLTPRCTRIMCPLYICMHTHAGPLMLSFARHAPLPSCLAAWAEHRNCFCFVFIALSGRPLSLSLCVCVLLYGSNESVCAGRPTLRLFVLFFFYCFIAFLVLWLSAFITLSFELVAWFDGGRLKLSFFIIILFLSC</sequence>
<dbReference type="Proteomes" id="UP000583944">
    <property type="component" value="Unassembled WGS sequence"/>
</dbReference>
<keyword evidence="2" id="KW-0732">Signal</keyword>
<evidence type="ECO:0000256" key="1">
    <source>
        <dbReference type="SAM" id="Phobius"/>
    </source>
</evidence>
<name>A0A7J6XPD2_TRYCR</name>
<dbReference type="VEuPathDB" id="TriTrypDB:BCY84_01417"/>
<evidence type="ECO:0000256" key="2">
    <source>
        <dbReference type="SAM" id="SignalP"/>
    </source>
</evidence>
<accession>A0A7J6XPD2</accession>
<feature type="chain" id="PRO_5029774964" evidence="2">
    <location>
        <begin position="22"/>
        <end position="285"/>
    </location>
</feature>
<protein>
    <submittedName>
        <fullName evidence="3">Uncharacterized protein</fullName>
    </submittedName>
</protein>
<evidence type="ECO:0000313" key="3">
    <source>
        <dbReference type="EMBL" id="KAF5216093.1"/>
    </source>
</evidence>
<keyword evidence="1" id="KW-0812">Transmembrane</keyword>